<evidence type="ECO:0000259" key="8">
    <source>
        <dbReference type="Pfam" id="PF04003"/>
    </source>
</evidence>
<dbReference type="EMBL" id="VXIS01000230">
    <property type="protein sequence ID" value="KAA8896048.1"/>
    <property type="molecule type" value="Genomic_DNA"/>
</dbReference>
<feature type="repeat" description="WD" evidence="6">
    <location>
        <begin position="85"/>
        <end position="111"/>
    </location>
</feature>
<evidence type="ECO:0000256" key="4">
    <source>
        <dbReference type="ARBA" id="ARBA00023242"/>
    </source>
</evidence>
<dbReference type="FunFam" id="2.130.10.10:FF:000178">
    <property type="entry name" value="WD repeat domain 3"/>
    <property type="match status" value="1"/>
</dbReference>
<feature type="repeat" description="WD" evidence="6">
    <location>
        <begin position="187"/>
        <end position="209"/>
    </location>
</feature>
<dbReference type="FunCoup" id="A0A5J5EMU8">
    <property type="interactions" value="1257"/>
</dbReference>
<feature type="coiled-coil region" evidence="7">
    <location>
        <begin position="299"/>
        <end position="326"/>
    </location>
</feature>
<evidence type="ECO:0000256" key="5">
    <source>
        <dbReference type="ARBA" id="ARBA00038229"/>
    </source>
</evidence>
<evidence type="ECO:0000256" key="3">
    <source>
        <dbReference type="ARBA" id="ARBA00022737"/>
    </source>
</evidence>
<dbReference type="InterPro" id="IPR015943">
    <property type="entry name" value="WD40/YVTN_repeat-like_dom_sf"/>
</dbReference>
<dbReference type="CDD" id="cd00200">
    <property type="entry name" value="WD40"/>
    <property type="match status" value="2"/>
</dbReference>
<dbReference type="InterPro" id="IPR007148">
    <property type="entry name" value="SSU_processome_Utp12"/>
</dbReference>
<dbReference type="InterPro" id="IPR001680">
    <property type="entry name" value="WD40_rpt"/>
</dbReference>
<dbReference type="InterPro" id="IPR051570">
    <property type="entry name" value="TBC1_cilium_biogenesis"/>
</dbReference>
<sequence length="933" mass="104136">MVKSYLRWEHLKTFGIVASGTANAVWTPEPSSTAAASRITGAGRAVVPANEEVLTWDIKKGELISRWNDPKNKSEVSVISQSRTDPDIFAVGYTDGSIRLWDSKTGTVVISFNGHKSAISAFAWDHSGTRLASGGRDAHIIVWDLIAEVGLYRLRGHKDQITGLEFLRESDGEDEAMGDSADGDAWILSTGKDTLIKLWDLSTQHCVETHVAHQGECWTMALMPDQRGCITAGNDGEMRVWSIDLEGLSSRASSDTDCIVDRGMLYRQIRDRTAMVKFHSSGNFFAVHGVDKNIEIWRIRNAEEVQKALKRKRKRKEQKGETVEDEGLAAATIGDIFVSVVVVRTAGKVKSVDWAVKPRGKSPDLELLVSCTNNSLEFYTIAKQKEKKQAEVPEYNKLYSVELPGHRTDIRSVSLSVDDRMLASASNGSLKIWNVRTGTCIRTFECGYALCCSFLPGDKIVVVGTKTGEIEMFDVASSQLIETVKAHEGAIWSMQVHPDGKRLVTSSADKSAKFWSFEVVQEEIPGTKRTVAQLRLKQTRVLKMSDDILSVCYSPNGKLIALALLDNTVTVFFADTLKHLLNLYGHKLPVLNMDISHDSKLIVTCSADKNVKIWGLDFGDCHKSFFAHQDSIMQVKFEKNSHYFFSASKDKLIKYWDGDKFENIMKLEGHFGEVLALAVGKTSDIIVSASHDKSIRVWEQTDEPIFLEEEREKELEELYESTLTTSLEGEGGDGEAGVAGKQTMETLMAGEKIMEALELGINDLNLVKEYRAAKEANPNLAPPPRNALYVALGNISAEQYVLDTVQKIKASSLHDALLVLPFNKAVDMLTFLDIFAEREWNIPLTCRILFFILKTHHKQIVASKTMRNMLDSVRCHLRAALKHQKDEMGFNLAAVRYIKTGVDAKKSKNFLDEEEYKGMENRNKNKRGFATLA</sequence>
<dbReference type="Gene3D" id="2.130.10.10">
    <property type="entry name" value="YVTN repeat-like/Quinoprotein amine dehydrogenase"/>
    <property type="match status" value="4"/>
</dbReference>
<dbReference type="InterPro" id="IPR020472">
    <property type="entry name" value="WD40_PAC1"/>
</dbReference>
<gene>
    <name evidence="9" type="ORF">FN846DRAFT_966856</name>
</gene>
<dbReference type="Proteomes" id="UP000326924">
    <property type="component" value="Unassembled WGS sequence"/>
</dbReference>
<feature type="repeat" description="WD" evidence="6">
    <location>
        <begin position="625"/>
        <end position="657"/>
    </location>
</feature>
<dbReference type="InterPro" id="IPR036322">
    <property type="entry name" value="WD40_repeat_dom_sf"/>
</dbReference>
<dbReference type="GO" id="GO:0030490">
    <property type="term" value="P:maturation of SSU-rRNA"/>
    <property type="evidence" value="ECO:0007669"/>
    <property type="project" value="TreeGrafter"/>
</dbReference>
<dbReference type="Pfam" id="PF25173">
    <property type="entry name" value="Beta-prop_WDR3_1st"/>
    <property type="match status" value="1"/>
</dbReference>
<keyword evidence="3" id="KW-0677">Repeat</keyword>
<dbReference type="PRINTS" id="PR00320">
    <property type="entry name" value="GPROTEINBRPT"/>
</dbReference>
<dbReference type="PROSITE" id="PS00678">
    <property type="entry name" value="WD_REPEATS_1"/>
    <property type="match status" value="2"/>
</dbReference>
<feature type="repeat" description="WD" evidence="6">
    <location>
        <begin position="484"/>
        <end position="518"/>
    </location>
</feature>
<evidence type="ECO:0000256" key="7">
    <source>
        <dbReference type="SAM" id="Coils"/>
    </source>
</evidence>
<feature type="repeat" description="WD" evidence="6">
    <location>
        <begin position="112"/>
        <end position="145"/>
    </location>
</feature>
<dbReference type="PROSITE" id="PS50082">
    <property type="entry name" value="WD_REPEATS_2"/>
    <property type="match status" value="10"/>
</dbReference>
<accession>A0A5J5EMU8</accession>
<dbReference type="SUPFAM" id="SSF117289">
    <property type="entry name" value="Nucleoporin domain"/>
    <property type="match status" value="1"/>
</dbReference>
<dbReference type="GO" id="GO:0030515">
    <property type="term" value="F:snoRNA binding"/>
    <property type="evidence" value="ECO:0007669"/>
    <property type="project" value="TreeGrafter"/>
</dbReference>
<feature type="repeat" description="WD" evidence="6">
    <location>
        <begin position="583"/>
        <end position="624"/>
    </location>
</feature>
<dbReference type="GO" id="GO:0032040">
    <property type="term" value="C:small-subunit processome"/>
    <property type="evidence" value="ECO:0007669"/>
    <property type="project" value="TreeGrafter"/>
</dbReference>
<name>A0A5J5EMU8_9PEZI</name>
<protein>
    <recommendedName>
        <fullName evidence="8">Small-subunit processome Utp12 domain-containing protein</fullName>
    </recommendedName>
</protein>
<comment type="similarity">
    <text evidence="5">Belongs to the WD repeat WDR3/UTP12 family.</text>
</comment>
<keyword evidence="2 6" id="KW-0853">WD repeat</keyword>
<feature type="domain" description="Small-subunit processome Utp12" evidence="8">
    <location>
        <begin position="798"/>
        <end position="899"/>
    </location>
</feature>
<comment type="subcellular location">
    <subcellularLocation>
        <location evidence="1">Nucleus</location>
        <location evidence="1">Nucleolus</location>
    </subcellularLocation>
</comment>
<dbReference type="AlphaFoldDB" id="A0A5J5EMU8"/>
<feature type="repeat" description="WD" evidence="6">
    <location>
        <begin position="403"/>
        <end position="443"/>
    </location>
</feature>
<evidence type="ECO:0000256" key="2">
    <source>
        <dbReference type="ARBA" id="ARBA00022574"/>
    </source>
</evidence>
<reference evidence="9 10" key="1">
    <citation type="submission" date="2019-09" db="EMBL/GenBank/DDBJ databases">
        <title>Draft genome of the ectomycorrhizal ascomycete Sphaerosporella brunnea.</title>
        <authorList>
            <consortium name="DOE Joint Genome Institute"/>
            <person name="Benucci G.M."/>
            <person name="Marozzi G."/>
            <person name="Antonielli L."/>
            <person name="Sanchez S."/>
            <person name="Marco P."/>
            <person name="Wang X."/>
            <person name="Falini L.B."/>
            <person name="Barry K."/>
            <person name="Haridas S."/>
            <person name="Lipzen A."/>
            <person name="Labutti K."/>
            <person name="Grigoriev I.V."/>
            <person name="Murat C."/>
            <person name="Martin F."/>
            <person name="Albertini E."/>
            <person name="Donnini D."/>
            <person name="Bonito G."/>
        </authorList>
    </citation>
    <scope>NUCLEOTIDE SEQUENCE [LARGE SCALE GENOMIC DNA]</scope>
    <source>
        <strain evidence="9 10">Sb_GMNB300</strain>
    </source>
</reference>
<dbReference type="GO" id="GO:0034388">
    <property type="term" value="C:Pwp2p-containing subcomplex of 90S preribosome"/>
    <property type="evidence" value="ECO:0007669"/>
    <property type="project" value="TreeGrafter"/>
</dbReference>
<dbReference type="SMART" id="SM00320">
    <property type="entry name" value="WD40"/>
    <property type="match status" value="12"/>
</dbReference>
<evidence type="ECO:0000256" key="1">
    <source>
        <dbReference type="ARBA" id="ARBA00004604"/>
    </source>
</evidence>
<organism evidence="9 10">
    <name type="scientific">Sphaerosporella brunnea</name>
    <dbReference type="NCBI Taxonomy" id="1250544"/>
    <lineage>
        <taxon>Eukaryota</taxon>
        <taxon>Fungi</taxon>
        <taxon>Dikarya</taxon>
        <taxon>Ascomycota</taxon>
        <taxon>Pezizomycotina</taxon>
        <taxon>Pezizomycetes</taxon>
        <taxon>Pezizales</taxon>
        <taxon>Pyronemataceae</taxon>
        <taxon>Sphaerosporella</taxon>
    </lineage>
</organism>
<keyword evidence="4" id="KW-0539">Nucleus</keyword>
<comment type="caution">
    <text evidence="9">The sequence shown here is derived from an EMBL/GenBank/DDBJ whole genome shotgun (WGS) entry which is preliminary data.</text>
</comment>
<dbReference type="PROSITE" id="PS50294">
    <property type="entry name" value="WD_REPEATS_REGION"/>
    <property type="match status" value="6"/>
</dbReference>
<keyword evidence="10" id="KW-1185">Reference proteome</keyword>
<dbReference type="FunFam" id="2.130.10.10:FF:000157">
    <property type="entry name" value="WD repeat domain 3"/>
    <property type="match status" value="1"/>
</dbReference>
<dbReference type="InterPro" id="IPR019775">
    <property type="entry name" value="WD40_repeat_CS"/>
</dbReference>
<dbReference type="OrthoDB" id="407922at2759"/>
<feature type="repeat" description="WD" evidence="6">
    <location>
        <begin position="276"/>
        <end position="307"/>
    </location>
</feature>
<dbReference type="InParanoid" id="A0A5J5EMU8"/>
<feature type="repeat" description="WD" evidence="6">
    <location>
        <begin position="667"/>
        <end position="699"/>
    </location>
</feature>
<proteinExistence type="inferred from homology"/>
<feature type="repeat" description="WD" evidence="6">
    <location>
        <begin position="210"/>
        <end position="244"/>
    </location>
</feature>
<dbReference type="PANTHER" id="PTHR19853:SF0">
    <property type="entry name" value="WD REPEAT-CONTAINING PROTEIN 3"/>
    <property type="match status" value="1"/>
</dbReference>
<dbReference type="SUPFAM" id="SSF50978">
    <property type="entry name" value="WD40 repeat-like"/>
    <property type="match status" value="1"/>
</dbReference>
<dbReference type="Pfam" id="PF04003">
    <property type="entry name" value="Utp12"/>
    <property type="match status" value="1"/>
</dbReference>
<dbReference type="PANTHER" id="PTHR19853">
    <property type="entry name" value="WD REPEAT CONTAINING PROTEIN 3 WDR3"/>
    <property type="match status" value="1"/>
</dbReference>
<dbReference type="Pfam" id="PF25172">
    <property type="entry name" value="Beta-prop_WDR3_2nd"/>
    <property type="match status" value="1"/>
</dbReference>
<evidence type="ECO:0000256" key="6">
    <source>
        <dbReference type="PROSITE-ProRule" id="PRU00221"/>
    </source>
</evidence>
<evidence type="ECO:0000313" key="10">
    <source>
        <dbReference type="Proteomes" id="UP000326924"/>
    </source>
</evidence>
<evidence type="ECO:0000313" key="9">
    <source>
        <dbReference type="EMBL" id="KAA8896048.1"/>
    </source>
</evidence>
<keyword evidence="7" id="KW-0175">Coiled coil</keyword>